<dbReference type="InterPro" id="IPR001611">
    <property type="entry name" value="Leu-rich_rpt"/>
</dbReference>
<evidence type="ECO:0000256" key="2">
    <source>
        <dbReference type="ARBA" id="ARBA00009592"/>
    </source>
</evidence>
<keyword evidence="3" id="KW-1003">Cell membrane</keyword>
<keyword evidence="9" id="KW-0675">Receptor</keyword>
<keyword evidence="8 11" id="KW-0472">Membrane</keyword>
<evidence type="ECO:0000256" key="5">
    <source>
        <dbReference type="ARBA" id="ARBA00022692"/>
    </source>
</evidence>
<reference evidence="12 13" key="1">
    <citation type="submission" date="2022-03" db="EMBL/GenBank/DDBJ databases">
        <authorList>
            <person name="Nunn A."/>
            <person name="Chopra R."/>
            <person name="Nunn A."/>
            <person name="Contreras Garrido A."/>
        </authorList>
    </citation>
    <scope>NUCLEOTIDE SEQUENCE [LARGE SCALE GENOMIC DNA]</scope>
</reference>
<keyword evidence="6" id="KW-0677">Repeat</keyword>
<evidence type="ECO:0000256" key="3">
    <source>
        <dbReference type="ARBA" id="ARBA00022475"/>
    </source>
</evidence>
<evidence type="ECO:0000256" key="6">
    <source>
        <dbReference type="ARBA" id="ARBA00022737"/>
    </source>
</evidence>
<accession>A0AAU9RGW4</accession>
<dbReference type="Proteomes" id="UP000836841">
    <property type="component" value="Unassembled WGS sequence"/>
</dbReference>
<evidence type="ECO:0000256" key="10">
    <source>
        <dbReference type="ARBA" id="ARBA00023180"/>
    </source>
</evidence>
<evidence type="ECO:0000256" key="4">
    <source>
        <dbReference type="ARBA" id="ARBA00022614"/>
    </source>
</evidence>
<protein>
    <recommendedName>
        <fullName evidence="14">Receptor-like protein 12</fullName>
    </recommendedName>
</protein>
<dbReference type="PANTHER" id="PTHR27004:SF456">
    <property type="entry name" value="LEUCINE-RICH REPEAT-CONTAINING N-TERMINAL PLANT-TYPE DOMAIN-CONTAINING PROTEIN"/>
    <property type="match status" value="1"/>
</dbReference>
<dbReference type="Pfam" id="PF13855">
    <property type="entry name" value="LRR_8"/>
    <property type="match status" value="1"/>
</dbReference>
<keyword evidence="5 11" id="KW-0812">Transmembrane</keyword>
<dbReference type="InterPro" id="IPR032675">
    <property type="entry name" value="LRR_dom_sf"/>
</dbReference>
<dbReference type="PRINTS" id="PR00019">
    <property type="entry name" value="LEURICHRPT"/>
</dbReference>
<comment type="caution">
    <text evidence="12">The sequence shown here is derived from an EMBL/GenBank/DDBJ whole genome shotgun (WGS) entry which is preliminary data.</text>
</comment>
<keyword evidence="13" id="KW-1185">Reference proteome</keyword>
<gene>
    <name evidence="12" type="ORF">TAV2_LOCUS4204</name>
</gene>
<comment type="similarity">
    <text evidence="2">Belongs to the RLP family.</text>
</comment>
<evidence type="ECO:0000256" key="7">
    <source>
        <dbReference type="ARBA" id="ARBA00022989"/>
    </source>
</evidence>
<evidence type="ECO:0000256" key="8">
    <source>
        <dbReference type="ARBA" id="ARBA00023136"/>
    </source>
</evidence>
<keyword evidence="4" id="KW-0433">Leucine-rich repeat</keyword>
<proteinExistence type="inferred from homology"/>
<dbReference type="AlphaFoldDB" id="A0AAU9RGW4"/>
<dbReference type="EMBL" id="CAJVSB020000031">
    <property type="protein sequence ID" value="CAH2040821.1"/>
    <property type="molecule type" value="Genomic_DNA"/>
</dbReference>
<name>A0AAU9RGW4_THLAR</name>
<organism evidence="12 13">
    <name type="scientific">Thlaspi arvense</name>
    <name type="common">Field penny-cress</name>
    <dbReference type="NCBI Taxonomy" id="13288"/>
    <lineage>
        <taxon>Eukaryota</taxon>
        <taxon>Viridiplantae</taxon>
        <taxon>Streptophyta</taxon>
        <taxon>Embryophyta</taxon>
        <taxon>Tracheophyta</taxon>
        <taxon>Spermatophyta</taxon>
        <taxon>Magnoliopsida</taxon>
        <taxon>eudicotyledons</taxon>
        <taxon>Gunneridae</taxon>
        <taxon>Pentapetalae</taxon>
        <taxon>rosids</taxon>
        <taxon>malvids</taxon>
        <taxon>Brassicales</taxon>
        <taxon>Brassicaceae</taxon>
        <taxon>Thlaspideae</taxon>
        <taxon>Thlaspi</taxon>
    </lineage>
</organism>
<evidence type="ECO:0008006" key="14">
    <source>
        <dbReference type="Google" id="ProtNLM"/>
    </source>
</evidence>
<dbReference type="Gene3D" id="3.80.10.10">
    <property type="entry name" value="Ribonuclease Inhibitor"/>
    <property type="match status" value="1"/>
</dbReference>
<keyword evidence="10" id="KW-0325">Glycoprotein</keyword>
<evidence type="ECO:0000313" key="13">
    <source>
        <dbReference type="Proteomes" id="UP000836841"/>
    </source>
</evidence>
<comment type="subcellular location">
    <subcellularLocation>
        <location evidence="1">Cell membrane</location>
        <topology evidence="1">Single-pass type I membrane protein</topology>
    </subcellularLocation>
</comment>
<dbReference type="PANTHER" id="PTHR27004">
    <property type="entry name" value="RECEPTOR-LIKE PROTEIN 12 ISOFORM X1"/>
    <property type="match status" value="1"/>
</dbReference>
<evidence type="ECO:0000313" key="12">
    <source>
        <dbReference type="EMBL" id="CAH2040821.1"/>
    </source>
</evidence>
<dbReference type="SUPFAM" id="SSF52058">
    <property type="entry name" value="L domain-like"/>
    <property type="match status" value="1"/>
</dbReference>
<evidence type="ECO:0000256" key="11">
    <source>
        <dbReference type="SAM" id="Phobius"/>
    </source>
</evidence>
<evidence type="ECO:0000256" key="1">
    <source>
        <dbReference type="ARBA" id="ARBA00004251"/>
    </source>
</evidence>
<dbReference type="FunFam" id="3.80.10.10:FF:000111">
    <property type="entry name" value="LRR receptor-like serine/threonine-protein kinase ERECTA"/>
    <property type="match status" value="1"/>
</dbReference>
<dbReference type="GO" id="GO:0005886">
    <property type="term" value="C:plasma membrane"/>
    <property type="evidence" value="ECO:0007669"/>
    <property type="project" value="UniProtKB-SubCell"/>
</dbReference>
<keyword evidence="7 11" id="KW-1133">Transmembrane helix</keyword>
<sequence>MGRFENVAFSAQILNYTFNWNFSHPYSINVVNKGTERNYEKIITTFSSNRFKGQIPEFFGNLKGLRSLNLSNNELDGPIPSSLGNLMELESLDLSQNFLSGKIPQQLTCNTFLSVFNVSHNNLTEFIPQGAQFDTFENISCEGNLGLCGKPLSKPCGSLGPSSPPSSSLQVDKNSESPATIDWVVIILGYGGGLIIGLVLEQDLTTRNHYWFVKTFGRRQ</sequence>
<feature type="transmembrane region" description="Helical" evidence="11">
    <location>
        <begin position="183"/>
        <end position="200"/>
    </location>
</feature>
<evidence type="ECO:0000256" key="9">
    <source>
        <dbReference type="ARBA" id="ARBA00023170"/>
    </source>
</evidence>